<sequence>MNKRPLEDPSTERPRKIPVVKVEDNLFEETKIFKFRLLLPNGTSLELKIRELRNEMPIEEFIDIVRKEYSTVVKKRSSADGKRRINWKYQDLHFTDAEDNKIRIKVNFRNFVHNKCPLLWLHDGLAEAETFEDMWDLTPDTDLLKELPDDYTFETALADLIDNSLQALWSNDKGEKRLISVEWHPDRISIFDSGPGMDGTEGNLVKWSARGQAIGGKPPYLTPFFGMFGYGGPVATMCLGRRAVVSSKTKNCNKVFTLHLEREALMNASRSENCWRTKGGMRDPSEDEKKNSPHGSFTKVEIFEPRMKTLDVKHLQCKLKDIYFPYIQCDEMSGKTSRPIEFRVNGKDLAGIQGGEVATTNLHSCNGRDFIVQLHFSISHSPSSMLGQSQRVFLEANARLKCVYFPIVEGEESFQRIIDKLDAAGCGFRESFESFSRVSVRRLGRLLPDTRWALLPFMEPKQKKGEKAQILKRCCSRVKCFIDTDSGFNPTPHKTDLAQHHPYTKALKNFGNRAPENEKEVQIKITRDGKELPLLQLEKQYADWLDSYWGNLGQYVIVKEIPWLRPIGLPEDKGCRLLVENGNQTIDIRDSLVLPIRIIDSEKCVPADDTEWENRLGAYRQKLPSVINLLSHINCQELEIEGGFLPSVVEAGDTPPENIVAVIRPNAYTSGNSSKSLDQKFIVKDNHEMILEVKFIAGNKNVGKKDHVHTVRTSPSSHKGLHGLYLFPVKLKHPQLFERAGFYTFSFFLNELKDVRFEQVVQVQASTKVGCWKVVSHNLDELYTIGVGSCFEPLSVACYDRYDNCIPFTSVPKLTIALSSSGTVLARVHSMKVGLRADKSIMTIKDIVIKSSELDDIRPDYEATLDISTLDKAFSVAFPCRVIPGIPQRITVHPPQFRGQLIPGQIIEEFALEVFDEYGNHAKVGENILLSVDGFSFQDGSGNVHSKGFNCVKKVNSSGCVDLSNILKVSKGYGKAVSLSVISQEKVIFKLKFQTEIRKLRSEPKDFKNCEAGSQLENIVFEIINYEGKVDESIHDEEKHGQSHTLTIKSNSFDIDDSVRYSFRHGRCTIRSIPLPQTEGNFSFSASHSRYPELNLDIEVHVKKAWQENRDFTLNHEDVGNSVSDPQDLGNLAGSALICEKDLEDDLAYCGSKLVDHHRNFEVLNASQSRIQQQISDLQASIDRDHLNVSSMCGQEWTREQIKSRSQSAAAVICKLHEEVPLESRPRDILGVVALLGTVQSIELSRILAQYLGEDLMCTIVCENYAAAYHLETNTLNKFATKFGQTIRGYVALCLDDIRPSTREPSRSSDPQKPLPLRKPTLPEGDVPRGFLGYAVNMISIEESYLRWRTKSDGAVSLDGGIMRGNGLVSFGHWEPDIIFPVKNRALNPQSAQTLKLLEARKLELMEINRHIDVENESYKRDHEKFIKSRDRYNSYCLSQNRPSPAAAAAAKKLTTPD</sequence>
<protein>
    <submittedName>
        <fullName evidence="2">Uncharacterized protein</fullName>
    </submittedName>
</protein>
<dbReference type="PANTHER" id="PTHR33566">
    <property type="entry name" value="EN/SPM-LIKE TRANSPOSON-RELATED"/>
    <property type="match status" value="1"/>
</dbReference>
<evidence type="ECO:0000313" key="3">
    <source>
        <dbReference type="Proteomes" id="UP001318860"/>
    </source>
</evidence>
<dbReference type="Proteomes" id="UP001318860">
    <property type="component" value="Unassembled WGS sequence"/>
</dbReference>
<reference evidence="2 3" key="1">
    <citation type="journal article" date="2021" name="Comput. Struct. Biotechnol. J.">
        <title>De novo genome assembly of the potent medicinal plant Rehmannia glutinosa using nanopore technology.</title>
        <authorList>
            <person name="Ma L."/>
            <person name="Dong C."/>
            <person name="Song C."/>
            <person name="Wang X."/>
            <person name="Zheng X."/>
            <person name="Niu Y."/>
            <person name="Chen S."/>
            <person name="Feng W."/>
        </authorList>
    </citation>
    <scope>NUCLEOTIDE SEQUENCE [LARGE SCALE GENOMIC DNA]</scope>
    <source>
        <strain evidence="2">DH-2019</strain>
    </source>
</reference>
<comment type="caution">
    <text evidence="2">The sequence shown here is derived from an EMBL/GenBank/DDBJ whole genome shotgun (WGS) entry which is preliminary data.</text>
</comment>
<gene>
    <name evidence="2" type="ORF">DH2020_031039</name>
</gene>
<feature type="region of interest" description="Disordered" evidence="1">
    <location>
        <begin position="1301"/>
        <end position="1322"/>
    </location>
</feature>
<dbReference type="EMBL" id="JABTTQ020001111">
    <property type="protein sequence ID" value="KAK6135231.1"/>
    <property type="molecule type" value="Genomic_DNA"/>
</dbReference>
<evidence type="ECO:0000313" key="2">
    <source>
        <dbReference type="EMBL" id="KAK6135231.1"/>
    </source>
</evidence>
<feature type="region of interest" description="Disordered" evidence="1">
    <location>
        <begin position="276"/>
        <end position="295"/>
    </location>
</feature>
<dbReference type="SUPFAM" id="SSF55874">
    <property type="entry name" value="ATPase domain of HSP90 chaperone/DNA topoisomerase II/histidine kinase"/>
    <property type="match status" value="1"/>
</dbReference>
<organism evidence="2 3">
    <name type="scientific">Rehmannia glutinosa</name>
    <name type="common">Chinese foxglove</name>
    <dbReference type="NCBI Taxonomy" id="99300"/>
    <lineage>
        <taxon>Eukaryota</taxon>
        <taxon>Viridiplantae</taxon>
        <taxon>Streptophyta</taxon>
        <taxon>Embryophyta</taxon>
        <taxon>Tracheophyta</taxon>
        <taxon>Spermatophyta</taxon>
        <taxon>Magnoliopsida</taxon>
        <taxon>eudicotyledons</taxon>
        <taxon>Gunneridae</taxon>
        <taxon>Pentapetalae</taxon>
        <taxon>asterids</taxon>
        <taxon>lamiids</taxon>
        <taxon>Lamiales</taxon>
        <taxon>Orobanchaceae</taxon>
        <taxon>Rehmannieae</taxon>
        <taxon>Rehmannia</taxon>
    </lineage>
</organism>
<feature type="compositionally biased region" description="Basic and acidic residues" evidence="1">
    <location>
        <begin position="280"/>
        <end position="291"/>
    </location>
</feature>
<accession>A0ABR0VJB0</accession>
<dbReference type="Pfam" id="PF13589">
    <property type="entry name" value="HATPase_c_3"/>
    <property type="match status" value="1"/>
</dbReference>
<keyword evidence="3" id="KW-1185">Reference proteome</keyword>
<name>A0ABR0VJB0_REHGL</name>
<dbReference type="InterPro" id="IPR036890">
    <property type="entry name" value="HATPase_C_sf"/>
</dbReference>
<evidence type="ECO:0000256" key="1">
    <source>
        <dbReference type="SAM" id="MobiDB-lite"/>
    </source>
</evidence>
<dbReference type="PANTHER" id="PTHR33566:SF1">
    <property type="entry name" value="EN_SPM-LIKE TRANSPOSON-RELATED"/>
    <property type="match status" value="1"/>
</dbReference>
<proteinExistence type="predicted"/>